<name>A0ABV0NMC9_9TELE</name>
<dbReference type="EMBL" id="JAHRIO010042231">
    <property type="protein sequence ID" value="MEQ2172549.1"/>
    <property type="molecule type" value="Genomic_DNA"/>
</dbReference>
<organism evidence="1 2">
    <name type="scientific">Goodea atripinnis</name>
    <dbReference type="NCBI Taxonomy" id="208336"/>
    <lineage>
        <taxon>Eukaryota</taxon>
        <taxon>Metazoa</taxon>
        <taxon>Chordata</taxon>
        <taxon>Craniata</taxon>
        <taxon>Vertebrata</taxon>
        <taxon>Euteleostomi</taxon>
        <taxon>Actinopterygii</taxon>
        <taxon>Neopterygii</taxon>
        <taxon>Teleostei</taxon>
        <taxon>Neoteleostei</taxon>
        <taxon>Acanthomorphata</taxon>
        <taxon>Ovalentaria</taxon>
        <taxon>Atherinomorphae</taxon>
        <taxon>Cyprinodontiformes</taxon>
        <taxon>Goodeidae</taxon>
        <taxon>Goodea</taxon>
    </lineage>
</organism>
<gene>
    <name evidence="1" type="ORF">GOODEAATRI_022219</name>
</gene>
<comment type="caution">
    <text evidence="1">The sequence shown here is derived from an EMBL/GenBank/DDBJ whole genome shotgun (WGS) entry which is preliminary data.</text>
</comment>
<accession>A0ABV0NMC9</accession>
<evidence type="ECO:0000313" key="2">
    <source>
        <dbReference type="Proteomes" id="UP001476798"/>
    </source>
</evidence>
<proteinExistence type="predicted"/>
<reference evidence="1 2" key="1">
    <citation type="submission" date="2021-06" db="EMBL/GenBank/DDBJ databases">
        <authorList>
            <person name="Palmer J.M."/>
        </authorList>
    </citation>
    <scope>NUCLEOTIDE SEQUENCE [LARGE SCALE GENOMIC DNA]</scope>
    <source>
        <strain evidence="1 2">GA_2019</strain>
        <tissue evidence="1">Muscle</tissue>
    </source>
</reference>
<sequence>MDPTPVYRGWRSKVKLVPAVYSWWRNWILPRVSCCRQSPYLKRNIQQNPTPSTLLSHPLRHTLLPVNQLQAAGLLHVLFTWIQTCFSCIQQQGEEIKSLCVCGGVWSESTWV</sequence>
<dbReference type="Proteomes" id="UP001476798">
    <property type="component" value="Unassembled WGS sequence"/>
</dbReference>
<keyword evidence="2" id="KW-1185">Reference proteome</keyword>
<protein>
    <submittedName>
        <fullName evidence="1">Uncharacterized protein</fullName>
    </submittedName>
</protein>
<evidence type="ECO:0000313" key="1">
    <source>
        <dbReference type="EMBL" id="MEQ2172549.1"/>
    </source>
</evidence>